<dbReference type="InterPro" id="IPR008920">
    <property type="entry name" value="TF_FadR/GntR_C"/>
</dbReference>
<evidence type="ECO:0000256" key="3">
    <source>
        <dbReference type="ARBA" id="ARBA00023163"/>
    </source>
</evidence>
<organism evidence="5 6">
    <name type="scientific">Leucobacter albus</name>
    <dbReference type="NCBI Taxonomy" id="272210"/>
    <lineage>
        <taxon>Bacteria</taxon>
        <taxon>Bacillati</taxon>
        <taxon>Actinomycetota</taxon>
        <taxon>Actinomycetes</taxon>
        <taxon>Micrococcales</taxon>
        <taxon>Microbacteriaceae</taxon>
        <taxon>Leucobacter</taxon>
    </lineage>
</organism>
<dbReference type="CDD" id="cd07377">
    <property type="entry name" value="WHTH_GntR"/>
    <property type="match status" value="1"/>
</dbReference>
<evidence type="ECO:0000256" key="1">
    <source>
        <dbReference type="ARBA" id="ARBA00023015"/>
    </source>
</evidence>
<dbReference type="Gene3D" id="1.10.10.10">
    <property type="entry name" value="Winged helix-like DNA-binding domain superfamily/Winged helix DNA-binding domain"/>
    <property type="match status" value="1"/>
</dbReference>
<dbReference type="PROSITE" id="PS50949">
    <property type="entry name" value="HTH_GNTR"/>
    <property type="match status" value="1"/>
</dbReference>
<sequence>MSAQLHGTDAFAELGSAAPRVGLRDHVYDRILKLLLGGTVEPGTRLGIDTLARQLGVSPTPVREAFVELERTGLVTREALKGYRMAPPLSPRQYGELLEARTMLETTAARLATPATPALLAQLREAHEAHRVSVDRILEYPGEVSDEVAVEAAADFYAKDTGFHRVIFEHCGNRYVSSMSDSLGAQLHRMRQVVHSGVPDAREALAEHEIILAAFAGTGSGITPEAAMAHHVEQVRRRALGLDAAPS</sequence>
<dbReference type="InterPro" id="IPR036390">
    <property type="entry name" value="WH_DNA-bd_sf"/>
</dbReference>
<feature type="domain" description="HTH gntR-type" evidence="4">
    <location>
        <begin position="21"/>
        <end position="88"/>
    </location>
</feature>
<name>A0ABW3TPH0_9MICO</name>
<evidence type="ECO:0000313" key="6">
    <source>
        <dbReference type="Proteomes" id="UP001597181"/>
    </source>
</evidence>
<evidence type="ECO:0000313" key="5">
    <source>
        <dbReference type="EMBL" id="MFD1202631.1"/>
    </source>
</evidence>
<keyword evidence="2" id="KW-0238">DNA-binding</keyword>
<dbReference type="SUPFAM" id="SSF46785">
    <property type="entry name" value="Winged helix' DNA-binding domain"/>
    <property type="match status" value="1"/>
</dbReference>
<protein>
    <submittedName>
        <fullName evidence="5">GntR family transcriptional regulator</fullName>
    </submittedName>
</protein>
<dbReference type="PANTHER" id="PTHR43537">
    <property type="entry name" value="TRANSCRIPTIONAL REGULATOR, GNTR FAMILY"/>
    <property type="match status" value="1"/>
</dbReference>
<dbReference type="Proteomes" id="UP001597181">
    <property type="component" value="Unassembled WGS sequence"/>
</dbReference>
<dbReference type="Pfam" id="PF07729">
    <property type="entry name" value="FCD"/>
    <property type="match status" value="1"/>
</dbReference>
<proteinExistence type="predicted"/>
<dbReference type="Gene3D" id="1.20.120.530">
    <property type="entry name" value="GntR ligand-binding domain-like"/>
    <property type="match status" value="1"/>
</dbReference>
<dbReference type="SUPFAM" id="SSF48008">
    <property type="entry name" value="GntR ligand-binding domain-like"/>
    <property type="match status" value="1"/>
</dbReference>
<evidence type="ECO:0000259" key="4">
    <source>
        <dbReference type="PROSITE" id="PS50949"/>
    </source>
</evidence>
<dbReference type="RefSeq" id="WP_343960610.1">
    <property type="nucleotide sequence ID" value="NZ_BAAAKZ010000008.1"/>
</dbReference>
<comment type="caution">
    <text evidence="5">The sequence shown here is derived from an EMBL/GenBank/DDBJ whole genome shotgun (WGS) entry which is preliminary data.</text>
</comment>
<evidence type="ECO:0000256" key="2">
    <source>
        <dbReference type="ARBA" id="ARBA00023125"/>
    </source>
</evidence>
<dbReference type="SMART" id="SM00895">
    <property type="entry name" value="FCD"/>
    <property type="match status" value="1"/>
</dbReference>
<keyword evidence="3" id="KW-0804">Transcription</keyword>
<reference evidence="6" key="1">
    <citation type="journal article" date="2019" name="Int. J. Syst. Evol. Microbiol.">
        <title>The Global Catalogue of Microorganisms (GCM) 10K type strain sequencing project: providing services to taxonomists for standard genome sequencing and annotation.</title>
        <authorList>
            <consortium name="The Broad Institute Genomics Platform"/>
            <consortium name="The Broad Institute Genome Sequencing Center for Infectious Disease"/>
            <person name="Wu L."/>
            <person name="Ma J."/>
        </authorList>
    </citation>
    <scope>NUCLEOTIDE SEQUENCE [LARGE SCALE GENOMIC DNA]</scope>
    <source>
        <strain evidence="6">CCUG 50213</strain>
    </source>
</reference>
<accession>A0ABW3TPH0</accession>
<gene>
    <name evidence="5" type="ORF">ACFQ3U_12080</name>
</gene>
<dbReference type="InterPro" id="IPR036388">
    <property type="entry name" value="WH-like_DNA-bd_sf"/>
</dbReference>
<dbReference type="InterPro" id="IPR000524">
    <property type="entry name" value="Tscrpt_reg_HTH_GntR"/>
</dbReference>
<dbReference type="EMBL" id="JBHTLY010000005">
    <property type="protein sequence ID" value="MFD1202631.1"/>
    <property type="molecule type" value="Genomic_DNA"/>
</dbReference>
<keyword evidence="1" id="KW-0805">Transcription regulation</keyword>
<dbReference type="Pfam" id="PF00392">
    <property type="entry name" value="GntR"/>
    <property type="match status" value="1"/>
</dbReference>
<dbReference type="InterPro" id="IPR011711">
    <property type="entry name" value="GntR_C"/>
</dbReference>
<keyword evidence="6" id="KW-1185">Reference proteome</keyword>
<dbReference type="SMART" id="SM00345">
    <property type="entry name" value="HTH_GNTR"/>
    <property type="match status" value="1"/>
</dbReference>
<dbReference type="PANTHER" id="PTHR43537:SF49">
    <property type="entry name" value="TRANSCRIPTIONAL REGULATORY PROTEIN"/>
    <property type="match status" value="1"/>
</dbReference>